<organism evidence="6 7">
    <name type="scientific">Gluconobacter wancherniae NBRC 103581</name>
    <dbReference type="NCBI Taxonomy" id="656744"/>
    <lineage>
        <taxon>Bacteria</taxon>
        <taxon>Pseudomonadati</taxon>
        <taxon>Pseudomonadota</taxon>
        <taxon>Alphaproteobacteria</taxon>
        <taxon>Acetobacterales</taxon>
        <taxon>Acetobacteraceae</taxon>
        <taxon>Gluconobacter</taxon>
    </lineage>
</organism>
<dbReference type="InterPro" id="IPR023772">
    <property type="entry name" value="DNA-bd_HTH_TetR-type_CS"/>
</dbReference>
<keyword evidence="2 4" id="KW-0238">DNA-binding</keyword>
<dbReference type="Proteomes" id="UP000321230">
    <property type="component" value="Unassembled WGS sequence"/>
</dbReference>
<dbReference type="EMBL" id="BJUZ01000002">
    <property type="protein sequence ID" value="GEK93961.1"/>
    <property type="molecule type" value="Genomic_DNA"/>
</dbReference>
<gene>
    <name evidence="6" type="ORF">GWA01_17310</name>
</gene>
<dbReference type="PANTHER" id="PTHR30055">
    <property type="entry name" value="HTH-TYPE TRANSCRIPTIONAL REGULATOR RUTR"/>
    <property type="match status" value="1"/>
</dbReference>
<dbReference type="AlphaFoldDB" id="A0A511B371"/>
<evidence type="ECO:0000259" key="5">
    <source>
        <dbReference type="PROSITE" id="PS50977"/>
    </source>
</evidence>
<evidence type="ECO:0000256" key="2">
    <source>
        <dbReference type="ARBA" id="ARBA00023125"/>
    </source>
</evidence>
<proteinExistence type="predicted"/>
<dbReference type="PROSITE" id="PS01081">
    <property type="entry name" value="HTH_TETR_1"/>
    <property type="match status" value="1"/>
</dbReference>
<dbReference type="PRINTS" id="PR00455">
    <property type="entry name" value="HTHTETR"/>
</dbReference>
<dbReference type="InterPro" id="IPR039536">
    <property type="entry name" value="TetR_C_Proteobacteria"/>
</dbReference>
<evidence type="ECO:0000313" key="7">
    <source>
        <dbReference type="Proteomes" id="UP000321230"/>
    </source>
</evidence>
<dbReference type="Pfam" id="PF14246">
    <property type="entry name" value="TetR_C_7"/>
    <property type="match status" value="1"/>
</dbReference>
<accession>A0A511B371</accession>
<evidence type="ECO:0000256" key="3">
    <source>
        <dbReference type="ARBA" id="ARBA00023163"/>
    </source>
</evidence>
<dbReference type="InterPro" id="IPR001647">
    <property type="entry name" value="HTH_TetR"/>
</dbReference>
<dbReference type="RefSeq" id="WP_146796418.1">
    <property type="nucleotide sequence ID" value="NZ_BARC01000008.1"/>
</dbReference>
<sequence>MSSIEDDRLSGTARDEDSASACAIRAKRNQILAGAGTVFLASGYEGASMSQIAREAGVSKGTLYNHFDGKASLFSAFFEEQSRTKLDMLFAAVNDDGLDFRTGLIQLATAVVKVLLSPASMSLYRIIVAEASQFPNLADTFWRYGFARTLDSLSTWLARKAAEGVVVIDDPALTAEQFMMMCQTRIVQRRRLMLPVEDDAASIQKLAVFTADSFLKIYGTEHQ</sequence>
<name>A0A511B371_9PROT</name>
<dbReference type="InterPro" id="IPR009057">
    <property type="entry name" value="Homeodomain-like_sf"/>
</dbReference>
<dbReference type="InterPro" id="IPR036271">
    <property type="entry name" value="Tet_transcr_reg_TetR-rel_C_sf"/>
</dbReference>
<dbReference type="InterPro" id="IPR050109">
    <property type="entry name" value="HTH-type_TetR-like_transc_reg"/>
</dbReference>
<reference evidence="6 7" key="1">
    <citation type="submission" date="2019-07" db="EMBL/GenBank/DDBJ databases">
        <title>Whole genome shotgun sequence of Gluconobacter wancherniae NBRC 103581.</title>
        <authorList>
            <person name="Hosoyama A."/>
            <person name="Uohara A."/>
            <person name="Ohji S."/>
            <person name="Ichikawa N."/>
        </authorList>
    </citation>
    <scope>NUCLEOTIDE SEQUENCE [LARGE SCALE GENOMIC DNA]</scope>
    <source>
        <strain evidence="6 7">NBRC 103581</strain>
    </source>
</reference>
<protein>
    <recommendedName>
        <fullName evidence="5">HTH tetR-type domain-containing protein</fullName>
    </recommendedName>
</protein>
<evidence type="ECO:0000256" key="4">
    <source>
        <dbReference type="PROSITE-ProRule" id="PRU00335"/>
    </source>
</evidence>
<evidence type="ECO:0000256" key="1">
    <source>
        <dbReference type="ARBA" id="ARBA00023015"/>
    </source>
</evidence>
<dbReference type="GO" id="GO:0000976">
    <property type="term" value="F:transcription cis-regulatory region binding"/>
    <property type="evidence" value="ECO:0007669"/>
    <property type="project" value="TreeGrafter"/>
</dbReference>
<feature type="domain" description="HTH tetR-type" evidence="5">
    <location>
        <begin position="25"/>
        <end position="85"/>
    </location>
</feature>
<dbReference type="PROSITE" id="PS50977">
    <property type="entry name" value="HTH_TETR_2"/>
    <property type="match status" value="1"/>
</dbReference>
<dbReference type="FunFam" id="1.10.10.60:FF:000141">
    <property type="entry name" value="TetR family transcriptional regulator"/>
    <property type="match status" value="1"/>
</dbReference>
<dbReference type="Gene3D" id="1.10.357.10">
    <property type="entry name" value="Tetracycline Repressor, domain 2"/>
    <property type="match status" value="1"/>
</dbReference>
<dbReference type="Pfam" id="PF00440">
    <property type="entry name" value="TetR_N"/>
    <property type="match status" value="1"/>
</dbReference>
<dbReference type="SUPFAM" id="SSF48498">
    <property type="entry name" value="Tetracyclin repressor-like, C-terminal domain"/>
    <property type="match status" value="1"/>
</dbReference>
<evidence type="ECO:0000313" key="6">
    <source>
        <dbReference type="EMBL" id="GEK93961.1"/>
    </source>
</evidence>
<dbReference type="OrthoDB" id="9816431at2"/>
<dbReference type="PANTHER" id="PTHR30055:SF234">
    <property type="entry name" value="HTH-TYPE TRANSCRIPTIONAL REGULATOR BETI"/>
    <property type="match status" value="1"/>
</dbReference>
<dbReference type="SUPFAM" id="SSF46689">
    <property type="entry name" value="Homeodomain-like"/>
    <property type="match status" value="1"/>
</dbReference>
<keyword evidence="3" id="KW-0804">Transcription</keyword>
<comment type="caution">
    <text evidence="6">The sequence shown here is derived from an EMBL/GenBank/DDBJ whole genome shotgun (WGS) entry which is preliminary data.</text>
</comment>
<keyword evidence="1" id="KW-0805">Transcription regulation</keyword>
<keyword evidence="7" id="KW-1185">Reference proteome</keyword>
<dbReference type="GO" id="GO:0003700">
    <property type="term" value="F:DNA-binding transcription factor activity"/>
    <property type="evidence" value="ECO:0007669"/>
    <property type="project" value="TreeGrafter"/>
</dbReference>
<feature type="DNA-binding region" description="H-T-H motif" evidence="4">
    <location>
        <begin position="48"/>
        <end position="67"/>
    </location>
</feature>